<evidence type="ECO:0000256" key="1">
    <source>
        <dbReference type="SAM" id="MobiDB-lite"/>
    </source>
</evidence>
<gene>
    <name evidence="2" type="ORF">CALCODRAFT_509594</name>
</gene>
<accession>A0A165F577</accession>
<sequence length="195" mass="21979">MDTTLATFTRTFINLRNAGTRLNAFRNVDEDMEEDIDSDTKSIDCTIRIFCSKNKATQSFQDCLKACNTTSDDCLPPKGMPVSAYSLDCNMQITQRSSDHYSSDSTRFKRRHMLSKASRRDTERNSAAGMTNDQLNEGSSRSVTSRDSATNPQVGMEALESERPLSEDGRMSEDPTSLRRQISPPNRSMEHRETL</sequence>
<evidence type="ECO:0000313" key="3">
    <source>
        <dbReference type="Proteomes" id="UP000076842"/>
    </source>
</evidence>
<organism evidence="2 3">
    <name type="scientific">Calocera cornea HHB12733</name>
    <dbReference type="NCBI Taxonomy" id="1353952"/>
    <lineage>
        <taxon>Eukaryota</taxon>
        <taxon>Fungi</taxon>
        <taxon>Dikarya</taxon>
        <taxon>Basidiomycota</taxon>
        <taxon>Agaricomycotina</taxon>
        <taxon>Dacrymycetes</taxon>
        <taxon>Dacrymycetales</taxon>
        <taxon>Dacrymycetaceae</taxon>
        <taxon>Calocera</taxon>
    </lineage>
</organism>
<feature type="region of interest" description="Disordered" evidence="1">
    <location>
        <begin position="96"/>
        <end position="195"/>
    </location>
</feature>
<proteinExistence type="predicted"/>
<feature type="compositionally biased region" description="Basic and acidic residues" evidence="1">
    <location>
        <begin position="160"/>
        <end position="177"/>
    </location>
</feature>
<keyword evidence="3" id="KW-1185">Reference proteome</keyword>
<dbReference type="Proteomes" id="UP000076842">
    <property type="component" value="Unassembled WGS sequence"/>
</dbReference>
<dbReference type="AlphaFoldDB" id="A0A165F577"/>
<protein>
    <submittedName>
        <fullName evidence="2">Uncharacterized protein</fullName>
    </submittedName>
</protein>
<name>A0A165F577_9BASI</name>
<reference evidence="2 3" key="1">
    <citation type="journal article" date="2016" name="Mol. Biol. Evol.">
        <title>Comparative Genomics of Early-Diverging Mushroom-Forming Fungi Provides Insights into the Origins of Lignocellulose Decay Capabilities.</title>
        <authorList>
            <person name="Nagy L.G."/>
            <person name="Riley R."/>
            <person name="Tritt A."/>
            <person name="Adam C."/>
            <person name="Daum C."/>
            <person name="Floudas D."/>
            <person name="Sun H."/>
            <person name="Yadav J.S."/>
            <person name="Pangilinan J."/>
            <person name="Larsson K.H."/>
            <person name="Matsuura K."/>
            <person name="Barry K."/>
            <person name="Labutti K."/>
            <person name="Kuo R."/>
            <person name="Ohm R.A."/>
            <person name="Bhattacharya S.S."/>
            <person name="Shirouzu T."/>
            <person name="Yoshinaga Y."/>
            <person name="Martin F.M."/>
            <person name="Grigoriev I.V."/>
            <person name="Hibbett D.S."/>
        </authorList>
    </citation>
    <scope>NUCLEOTIDE SEQUENCE [LARGE SCALE GENOMIC DNA]</scope>
    <source>
        <strain evidence="2 3">HHB12733</strain>
    </source>
</reference>
<evidence type="ECO:0000313" key="2">
    <source>
        <dbReference type="EMBL" id="KZT56211.1"/>
    </source>
</evidence>
<dbReference type="EMBL" id="KV423981">
    <property type="protein sequence ID" value="KZT56211.1"/>
    <property type="molecule type" value="Genomic_DNA"/>
</dbReference>
<dbReference type="InParanoid" id="A0A165F577"/>
<feature type="compositionally biased region" description="Polar residues" evidence="1">
    <location>
        <begin position="128"/>
        <end position="153"/>
    </location>
</feature>